<dbReference type="SUPFAM" id="SSF55874">
    <property type="entry name" value="ATPase domain of HSP90 chaperone/DNA topoisomerase II/histidine kinase"/>
    <property type="match status" value="1"/>
</dbReference>
<feature type="compositionally biased region" description="Polar residues" evidence="12">
    <location>
        <begin position="958"/>
        <end position="975"/>
    </location>
</feature>
<dbReference type="InterPro" id="IPR013515">
    <property type="entry name" value="Phytochrome_cen-reg"/>
</dbReference>
<keyword evidence="3" id="KW-0716">Sensory transduction</keyword>
<dbReference type="PANTHER" id="PTHR43065:SF10">
    <property type="entry name" value="PEROXIDE STRESS-ACTIVATED HISTIDINE KINASE MAK3"/>
    <property type="match status" value="1"/>
</dbReference>
<dbReference type="InterPro" id="IPR036097">
    <property type="entry name" value="HisK_dim/P_sf"/>
</dbReference>
<name>A0A6G1INM9_9PLEO</name>
<dbReference type="SUPFAM" id="SSF52172">
    <property type="entry name" value="CheY-like"/>
    <property type="match status" value="1"/>
</dbReference>
<feature type="domain" description="Histidine kinase" evidence="14">
    <location>
        <begin position="691"/>
        <end position="930"/>
    </location>
</feature>
<evidence type="ECO:0000256" key="4">
    <source>
        <dbReference type="ARBA" id="ARBA00022679"/>
    </source>
</evidence>
<dbReference type="InterPro" id="IPR035965">
    <property type="entry name" value="PAS-like_dom_sf"/>
</dbReference>
<dbReference type="GO" id="GO:0005524">
    <property type="term" value="F:ATP binding"/>
    <property type="evidence" value="ECO:0007669"/>
    <property type="project" value="UniProtKB-KW"/>
</dbReference>
<dbReference type="Pfam" id="PF00512">
    <property type="entry name" value="HisKA"/>
    <property type="match status" value="1"/>
</dbReference>
<dbReference type="Gene3D" id="3.30.450.40">
    <property type="match status" value="1"/>
</dbReference>
<dbReference type="InterPro" id="IPR001789">
    <property type="entry name" value="Sig_transdc_resp-reg_receiver"/>
</dbReference>
<keyword evidence="1" id="KW-0600">Photoreceptor protein</keyword>
<dbReference type="GO" id="GO:0009584">
    <property type="term" value="P:detection of visible light"/>
    <property type="evidence" value="ECO:0007669"/>
    <property type="project" value="InterPro"/>
</dbReference>
<evidence type="ECO:0000256" key="11">
    <source>
        <dbReference type="PROSITE-ProRule" id="PRU00169"/>
    </source>
</evidence>
<keyword evidence="10" id="KW-0675">Receptor</keyword>
<dbReference type="InterPro" id="IPR003661">
    <property type="entry name" value="HisK_dim/P_dom"/>
</dbReference>
<dbReference type="CDD" id="cd00082">
    <property type="entry name" value="HisKA"/>
    <property type="match status" value="1"/>
</dbReference>
<dbReference type="PROSITE" id="PS50046">
    <property type="entry name" value="PHYTOCHROME_2"/>
    <property type="match status" value="1"/>
</dbReference>
<dbReference type="Pfam" id="PF02518">
    <property type="entry name" value="HATPase_c"/>
    <property type="match status" value="1"/>
</dbReference>
<evidence type="ECO:0000256" key="2">
    <source>
        <dbReference type="ARBA" id="ARBA00022553"/>
    </source>
</evidence>
<reference evidence="16" key="1">
    <citation type="journal article" date="2020" name="Stud. Mycol.">
        <title>101 Dothideomycetes genomes: a test case for predicting lifestyles and emergence of pathogens.</title>
        <authorList>
            <person name="Haridas S."/>
            <person name="Albert R."/>
            <person name="Binder M."/>
            <person name="Bloem J."/>
            <person name="Labutti K."/>
            <person name="Salamov A."/>
            <person name="Andreopoulos B."/>
            <person name="Baker S."/>
            <person name="Barry K."/>
            <person name="Bills G."/>
            <person name="Bluhm B."/>
            <person name="Cannon C."/>
            <person name="Castanera R."/>
            <person name="Culley D."/>
            <person name="Daum C."/>
            <person name="Ezra D."/>
            <person name="Gonzalez J."/>
            <person name="Henrissat B."/>
            <person name="Kuo A."/>
            <person name="Liang C."/>
            <person name="Lipzen A."/>
            <person name="Lutzoni F."/>
            <person name="Magnuson J."/>
            <person name="Mondo S."/>
            <person name="Nolan M."/>
            <person name="Ohm R."/>
            <person name="Pangilinan J."/>
            <person name="Park H.-J."/>
            <person name="Ramirez L."/>
            <person name="Alfaro M."/>
            <person name="Sun H."/>
            <person name="Tritt A."/>
            <person name="Yoshinaga Y."/>
            <person name="Zwiers L.-H."/>
            <person name="Turgeon B."/>
            <person name="Goodwin S."/>
            <person name="Spatafora J."/>
            <person name="Crous P."/>
            <person name="Grigoriev I."/>
        </authorList>
    </citation>
    <scope>NUCLEOTIDE SEQUENCE</scope>
    <source>
        <strain evidence="16">CBS 122367</strain>
    </source>
</reference>
<keyword evidence="7" id="KW-0067">ATP-binding</keyword>
<proteinExistence type="predicted"/>
<evidence type="ECO:0000256" key="1">
    <source>
        <dbReference type="ARBA" id="ARBA00022543"/>
    </source>
</evidence>
<evidence type="ECO:0000256" key="3">
    <source>
        <dbReference type="ARBA" id="ARBA00022606"/>
    </source>
</evidence>
<keyword evidence="6" id="KW-0418">Kinase</keyword>
<keyword evidence="9" id="KW-0902">Two-component regulatory system</keyword>
<dbReference type="SUPFAM" id="SSF47384">
    <property type="entry name" value="Homodimeric domain of signal transducing histidine kinase"/>
    <property type="match status" value="1"/>
</dbReference>
<dbReference type="Gene3D" id="3.40.50.2300">
    <property type="match status" value="1"/>
</dbReference>
<feature type="domain" description="Phytochrome chromophore attachment site" evidence="13">
    <location>
        <begin position="319"/>
        <end position="481"/>
    </location>
</feature>
<keyword evidence="17" id="KW-1185">Reference proteome</keyword>
<dbReference type="SMART" id="SM00388">
    <property type="entry name" value="HisKA"/>
    <property type="match status" value="1"/>
</dbReference>
<dbReference type="OrthoDB" id="2015534at2759"/>
<dbReference type="InterPro" id="IPR043150">
    <property type="entry name" value="Phytochrome_PHY_sf"/>
</dbReference>
<evidence type="ECO:0000256" key="6">
    <source>
        <dbReference type="ARBA" id="ARBA00022777"/>
    </source>
</evidence>
<dbReference type="Pfam" id="PF08446">
    <property type="entry name" value="PAS_2"/>
    <property type="match status" value="1"/>
</dbReference>
<dbReference type="Gene3D" id="3.30.565.10">
    <property type="entry name" value="Histidine kinase-like ATPase, C-terminal domain"/>
    <property type="match status" value="1"/>
</dbReference>
<feature type="compositionally biased region" description="Low complexity" evidence="12">
    <location>
        <begin position="937"/>
        <end position="949"/>
    </location>
</feature>
<evidence type="ECO:0000259" key="14">
    <source>
        <dbReference type="PROSITE" id="PS50109"/>
    </source>
</evidence>
<feature type="compositionally biased region" description="Low complexity" evidence="12">
    <location>
        <begin position="1185"/>
        <end position="1199"/>
    </location>
</feature>
<dbReference type="SUPFAM" id="SSF55785">
    <property type="entry name" value="PYP-like sensor domain (PAS domain)"/>
    <property type="match status" value="1"/>
</dbReference>
<dbReference type="SMART" id="SM00387">
    <property type="entry name" value="HATPase_c"/>
    <property type="match status" value="1"/>
</dbReference>
<dbReference type="InterPro" id="IPR011006">
    <property type="entry name" value="CheY-like_superfamily"/>
</dbReference>
<feature type="domain" description="Response regulatory" evidence="15">
    <location>
        <begin position="1030"/>
        <end position="1262"/>
    </location>
</feature>
<evidence type="ECO:0000313" key="17">
    <source>
        <dbReference type="Proteomes" id="UP000799291"/>
    </source>
</evidence>
<dbReference type="Pfam" id="PF01590">
    <property type="entry name" value="GAF"/>
    <property type="match status" value="1"/>
</dbReference>
<evidence type="ECO:0000256" key="12">
    <source>
        <dbReference type="SAM" id="MobiDB-lite"/>
    </source>
</evidence>
<evidence type="ECO:0000259" key="13">
    <source>
        <dbReference type="PROSITE" id="PS50046"/>
    </source>
</evidence>
<protein>
    <submittedName>
        <fullName evidence="16">Uncharacterized protein</fullName>
    </submittedName>
</protein>
<feature type="modified residue" description="4-aspartylphosphate" evidence="11">
    <location>
        <position position="1081"/>
    </location>
</feature>
<dbReference type="GO" id="GO:0000155">
    <property type="term" value="F:phosphorelay sensor kinase activity"/>
    <property type="evidence" value="ECO:0007669"/>
    <property type="project" value="InterPro"/>
</dbReference>
<evidence type="ECO:0000313" key="16">
    <source>
        <dbReference type="EMBL" id="KAF2679854.1"/>
    </source>
</evidence>
<dbReference type="GO" id="GO:0009881">
    <property type="term" value="F:photoreceptor activity"/>
    <property type="evidence" value="ECO:0007669"/>
    <property type="project" value="UniProtKB-KW"/>
</dbReference>
<dbReference type="GO" id="GO:0006355">
    <property type="term" value="P:regulation of DNA-templated transcription"/>
    <property type="evidence" value="ECO:0007669"/>
    <property type="project" value="InterPro"/>
</dbReference>
<evidence type="ECO:0000256" key="8">
    <source>
        <dbReference type="ARBA" id="ARBA00022991"/>
    </source>
</evidence>
<keyword evidence="8" id="KW-0157">Chromophore</keyword>
<dbReference type="InterPro" id="IPR005467">
    <property type="entry name" value="His_kinase_dom"/>
</dbReference>
<evidence type="ECO:0000256" key="9">
    <source>
        <dbReference type="ARBA" id="ARBA00023012"/>
    </source>
</evidence>
<dbReference type="PROSITE" id="PS50109">
    <property type="entry name" value="HIS_KIN"/>
    <property type="match status" value="1"/>
</dbReference>
<accession>A0A6G1INM9</accession>
<organism evidence="16 17">
    <name type="scientific">Lentithecium fluviatile CBS 122367</name>
    <dbReference type="NCBI Taxonomy" id="1168545"/>
    <lineage>
        <taxon>Eukaryota</taxon>
        <taxon>Fungi</taxon>
        <taxon>Dikarya</taxon>
        <taxon>Ascomycota</taxon>
        <taxon>Pezizomycotina</taxon>
        <taxon>Dothideomycetes</taxon>
        <taxon>Pleosporomycetidae</taxon>
        <taxon>Pleosporales</taxon>
        <taxon>Massarineae</taxon>
        <taxon>Lentitheciaceae</taxon>
        <taxon>Lentithecium</taxon>
    </lineage>
</organism>
<feature type="compositionally biased region" description="Polar residues" evidence="12">
    <location>
        <begin position="1173"/>
        <end position="1182"/>
    </location>
</feature>
<dbReference type="InterPro" id="IPR013654">
    <property type="entry name" value="PAS_2"/>
</dbReference>
<dbReference type="InterPro" id="IPR003594">
    <property type="entry name" value="HATPase_dom"/>
</dbReference>
<dbReference type="Pfam" id="PF00360">
    <property type="entry name" value="PHY"/>
    <property type="match status" value="1"/>
</dbReference>
<dbReference type="SMART" id="SM00448">
    <property type="entry name" value="REC"/>
    <property type="match status" value="1"/>
</dbReference>
<keyword evidence="4" id="KW-0808">Transferase</keyword>
<dbReference type="InterPro" id="IPR004358">
    <property type="entry name" value="Sig_transdc_His_kin-like_C"/>
</dbReference>
<dbReference type="InterPro" id="IPR029016">
    <property type="entry name" value="GAF-like_dom_sf"/>
</dbReference>
<dbReference type="InterPro" id="IPR036890">
    <property type="entry name" value="HATPase_C_sf"/>
</dbReference>
<gene>
    <name evidence="16" type="ORF">K458DRAFT_434754</name>
</gene>
<evidence type="ECO:0000256" key="10">
    <source>
        <dbReference type="ARBA" id="ARBA00023170"/>
    </source>
</evidence>
<feature type="region of interest" description="Disordered" evidence="12">
    <location>
        <begin position="1159"/>
        <end position="1206"/>
    </location>
</feature>
<dbReference type="PROSITE" id="PS50110">
    <property type="entry name" value="RESPONSE_REGULATORY"/>
    <property type="match status" value="1"/>
</dbReference>
<dbReference type="Gene3D" id="1.10.287.130">
    <property type="match status" value="1"/>
</dbReference>
<dbReference type="Proteomes" id="UP000799291">
    <property type="component" value="Unassembled WGS sequence"/>
</dbReference>
<dbReference type="InterPro" id="IPR016132">
    <property type="entry name" value="Phyto_chromo_attachment"/>
</dbReference>
<dbReference type="InterPro" id="IPR003018">
    <property type="entry name" value="GAF"/>
</dbReference>
<dbReference type="Gene3D" id="3.30.450.270">
    <property type="match status" value="1"/>
</dbReference>
<keyword evidence="2 11" id="KW-0597">Phosphoprotein</keyword>
<dbReference type="EMBL" id="MU005600">
    <property type="protein sequence ID" value="KAF2679854.1"/>
    <property type="molecule type" value="Genomic_DNA"/>
</dbReference>
<dbReference type="PRINTS" id="PR00344">
    <property type="entry name" value="BCTRLSENSOR"/>
</dbReference>
<evidence type="ECO:0000256" key="5">
    <source>
        <dbReference type="ARBA" id="ARBA00022741"/>
    </source>
</evidence>
<dbReference type="SUPFAM" id="SSF55781">
    <property type="entry name" value="GAF domain-like"/>
    <property type="match status" value="2"/>
</dbReference>
<feature type="region of interest" description="Disordered" evidence="12">
    <location>
        <begin position="937"/>
        <end position="1018"/>
    </location>
</feature>
<evidence type="ECO:0000259" key="15">
    <source>
        <dbReference type="PROSITE" id="PS50110"/>
    </source>
</evidence>
<dbReference type="PANTHER" id="PTHR43065">
    <property type="entry name" value="SENSOR HISTIDINE KINASE"/>
    <property type="match status" value="1"/>
</dbReference>
<dbReference type="Gene3D" id="3.30.450.20">
    <property type="entry name" value="PAS domain"/>
    <property type="match status" value="1"/>
</dbReference>
<dbReference type="CDD" id="cd17546">
    <property type="entry name" value="REC_hyHK_CKI1_RcsC-like"/>
    <property type="match status" value="1"/>
</dbReference>
<keyword evidence="5" id="KW-0547">Nucleotide-binding</keyword>
<dbReference type="Pfam" id="PF00072">
    <property type="entry name" value="Response_reg"/>
    <property type="match status" value="1"/>
</dbReference>
<sequence>MERVFPIRCTIFEDSPNLSGDHQRAEIHQQRTVVVESPLSERSEAAAIRPETSPALDNARFEQHEVRRWPPSVAVEEMLEAPPQGDPQLAYTKRCEYAYTDEQGHGIISGKRDHITRCEDEPIRTPGSIQSHGMLIGLETIEGPGPPRYVCRVVSENAEAICKYSPRVVFQLNSFLSVFPAHQRLIFESHARSVIATFKKTSKSAEPKVFSISFMDPAGYIIPAWCAMHFLGGDHNLLVCEFELEDSLGISQTLLDDLPSTPHNTLDSDPTDAGSSFIARSDPLNISGETVNMFQGEGRTMEVVNVMSQIQRQLSRATDVQELLDIIVAIIQEVTSYHRCMVYQFDEEYNGTVVAELINPQACSDIYRGLHFPASDIPKQARDLYRINRVRVLFDREREVSRLICRDVTDLDTPLDLTHSYLRAMSPVHLRYLGNMGVRSTMSVSLDYKNELWGLICCHSYGPTGLRVSFPVRELCYWVGQCASNCLDKLLNAEKLKARDSLISMQIDVSPQICISASSDDLLRLFQADFGFLVVKGEARTIGKLTSYPESVTLLRYVYFRDFATTYATKNISDDFTDLVFEPGFEHIAGLLVIPLSHDAGDFIVFFRKNRIREVHWAGNPNMAKKIGALEPRNSFKKWTETVKGTCKPWSGEQFEAAAMTRLVYGNFIRVWREKEATLHESRLKRLLLLNLSHEVRTPLNAVVNYLEIALEKPLDEETKEVLTQSHSASKSLIYVVDDLLHLTDGSFQAPLPMIHITFELLNDIQTTLDQLRKHAVQRELYFDVKQDDNVPRLVCSDLQRFQQALTHLVTNAIRHTEKGGVSIHIGARAVTDQNCILQVAVHDTGTGMSERDLDDLFQEFEQVPDEDIDSIEVSMREQREEFSEGKRAAKLGLGLALVARYIKQCGGQIRGRSIKGEGSTFSLDIPMQLVKEDTLTSLSRSTTSSASSNNKHGKGSTKPTAYQGSVSTRSSATPTYFPLHIDPARRHGSRSPASPSSFREDLAPFQPASPEATTTDRAVAVTPCREKPAVLIADDNSVNLSILKRRLEKMGHEVRTSFDGQVCFETFQNNQDEVDFILMDINMPLVDGIQSTKMIRALEHVESPTSAQPSTQPSAQHSLADSFQTTELQQTAALVPLMSPPPTNPGVAIHAEPTEQAGYFNMPMSPPASDPVSRQGSQVPASESPATDPPSSSNTSPPCATGEPKILQPVWPQFTNRVPIFAVSASLIQHSQASLQAAGFDGWLSKPIDFKRLGIILEGVVSRDARTKAKSGPGDFKGGGWFD</sequence>
<evidence type="ECO:0000256" key="7">
    <source>
        <dbReference type="ARBA" id="ARBA00022840"/>
    </source>
</evidence>